<dbReference type="AlphaFoldDB" id="A0A1D3CZZ2"/>
<name>A0A1D3CZZ2_9EIME</name>
<comment type="caution">
    <text evidence="1">The sequence shown here is derived from an EMBL/GenBank/DDBJ whole genome shotgun (WGS) entry which is preliminary data.</text>
</comment>
<dbReference type="GeneID" id="34622320"/>
<protein>
    <submittedName>
        <fullName evidence="1">Uncharacterized protein</fullName>
    </submittedName>
</protein>
<dbReference type="VEuPathDB" id="ToxoDB:cyc_06077"/>
<dbReference type="EMBL" id="JROU02001331">
    <property type="protein sequence ID" value="OEH76768.1"/>
    <property type="molecule type" value="Genomic_DNA"/>
</dbReference>
<evidence type="ECO:0000313" key="2">
    <source>
        <dbReference type="Proteomes" id="UP000095192"/>
    </source>
</evidence>
<proteinExistence type="predicted"/>
<accession>A0A1D3CZZ2</accession>
<dbReference type="Proteomes" id="UP000095192">
    <property type="component" value="Unassembled WGS sequence"/>
</dbReference>
<reference evidence="1 2" key="1">
    <citation type="journal article" date="2016" name="BMC Genomics">
        <title>Comparative genomics reveals Cyclospora cayetanensis possesses coccidia-like metabolism and invasion components but unique surface antigens.</title>
        <authorList>
            <person name="Liu S."/>
            <person name="Wang L."/>
            <person name="Zheng H."/>
            <person name="Xu Z."/>
            <person name="Roellig D.M."/>
            <person name="Li N."/>
            <person name="Frace M.A."/>
            <person name="Tang K."/>
            <person name="Arrowood M.J."/>
            <person name="Moss D.M."/>
            <person name="Zhang L."/>
            <person name="Feng Y."/>
            <person name="Xiao L."/>
        </authorList>
    </citation>
    <scope>NUCLEOTIDE SEQUENCE [LARGE SCALE GENOMIC DNA]</scope>
    <source>
        <strain evidence="1 2">CHN_HEN01</strain>
    </source>
</reference>
<keyword evidence="2" id="KW-1185">Reference proteome</keyword>
<evidence type="ECO:0000313" key="1">
    <source>
        <dbReference type="EMBL" id="OEH76768.1"/>
    </source>
</evidence>
<dbReference type="VEuPathDB" id="ToxoDB:LOC34622320"/>
<gene>
    <name evidence="1" type="ORF">cyc_06077</name>
</gene>
<sequence length="122" mass="12588">MAFHMELQGLPAVAAATFLEGEWSHIVLEGTIPVSAPEQPTQDGLKVPTAGDPRGKQGGTGVADDSFASEERDLKDAYIISRSLTAAEKASVSFLAATAKASAAGNEEADTVGNDQLGLDDD</sequence>
<organism evidence="1 2">
    <name type="scientific">Cyclospora cayetanensis</name>
    <dbReference type="NCBI Taxonomy" id="88456"/>
    <lineage>
        <taxon>Eukaryota</taxon>
        <taxon>Sar</taxon>
        <taxon>Alveolata</taxon>
        <taxon>Apicomplexa</taxon>
        <taxon>Conoidasida</taxon>
        <taxon>Coccidia</taxon>
        <taxon>Eucoccidiorida</taxon>
        <taxon>Eimeriorina</taxon>
        <taxon>Eimeriidae</taxon>
        <taxon>Cyclospora</taxon>
    </lineage>
</organism>
<dbReference type="OrthoDB" id="346281at2759"/>